<dbReference type="AlphaFoldDB" id="A0AAN9XL43"/>
<sequence>MIRGKYKAGKNTLTFEHDERAKEEILASTQFNLPEHIKTEGIKPPGQSNQPDPVEYECSRVSCCYSETVPHGSASPLYLSSSVFGFL</sequence>
<name>A0AAN9XL43_PSOTE</name>
<protein>
    <submittedName>
        <fullName evidence="1">Uncharacterized protein</fullName>
    </submittedName>
</protein>
<dbReference type="EMBL" id="JAYMYS010000004">
    <property type="protein sequence ID" value="KAK7396495.1"/>
    <property type="molecule type" value="Genomic_DNA"/>
</dbReference>
<proteinExistence type="predicted"/>
<organism evidence="1 2">
    <name type="scientific">Psophocarpus tetragonolobus</name>
    <name type="common">Winged bean</name>
    <name type="synonym">Dolichos tetragonolobus</name>
    <dbReference type="NCBI Taxonomy" id="3891"/>
    <lineage>
        <taxon>Eukaryota</taxon>
        <taxon>Viridiplantae</taxon>
        <taxon>Streptophyta</taxon>
        <taxon>Embryophyta</taxon>
        <taxon>Tracheophyta</taxon>
        <taxon>Spermatophyta</taxon>
        <taxon>Magnoliopsida</taxon>
        <taxon>eudicotyledons</taxon>
        <taxon>Gunneridae</taxon>
        <taxon>Pentapetalae</taxon>
        <taxon>rosids</taxon>
        <taxon>fabids</taxon>
        <taxon>Fabales</taxon>
        <taxon>Fabaceae</taxon>
        <taxon>Papilionoideae</taxon>
        <taxon>50 kb inversion clade</taxon>
        <taxon>NPAAA clade</taxon>
        <taxon>indigoferoid/millettioid clade</taxon>
        <taxon>Phaseoleae</taxon>
        <taxon>Psophocarpus</taxon>
    </lineage>
</organism>
<dbReference type="Proteomes" id="UP001386955">
    <property type="component" value="Unassembled WGS sequence"/>
</dbReference>
<gene>
    <name evidence="1" type="ORF">VNO78_17543</name>
</gene>
<evidence type="ECO:0000313" key="1">
    <source>
        <dbReference type="EMBL" id="KAK7396495.1"/>
    </source>
</evidence>
<comment type="caution">
    <text evidence="1">The sequence shown here is derived from an EMBL/GenBank/DDBJ whole genome shotgun (WGS) entry which is preliminary data.</text>
</comment>
<accession>A0AAN9XL43</accession>
<keyword evidence="2" id="KW-1185">Reference proteome</keyword>
<evidence type="ECO:0000313" key="2">
    <source>
        <dbReference type="Proteomes" id="UP001386955"/>
    </source>
</evidence>
<reference evidence="1 2" key="1">
    <citation type="submission" date="2024-01" db="EMBL/GenBank/DDBJ databases">
        <title>The genomes of 5 underutilized Papilionoideae crops provide insights into root nodulation and disease resistanc.</title>
        <authorList>
            <person name="Jiang F."/>
        </authorList>
    </citation>
    <scope>NUCLEOTIDE SEQUENCE [LARGE SCALE GENOMIC DNA]</scope>
    <source>
        <strain evidence="1">DUOXIRENSHENG_FW03</strain>
        <tissue evidence="1">Leaves</tissue>
    </source>
</reference>